<evidence type="ECO:0000313" key="3">
    <source>
        <dbReference type="EMBL" id="GBN40687.1"/>
    </source>
</evidence>
<feature type="compositionally biased region" description="Polar residues" evidence="1">
    <location>
        <begin position="683"/>
        <end position="726"/>
    </location>
</feature>
<evidence type="ECO:0000313" key="4">
    <source>
        <dbReference type="Proteomes" id="UP000499080"/>
    </source>
</evidence>
<dbReference type="InterPro" id="IPR041966">
    <property type="entry name" value="LOTUS-like"/>
</dbReference>
<feature type="compositionally biased region" description="Basic residues" evidence="1">
    <location>
        <begin position="749"/>
        <end position="760"/>
    </location>
</feature>
<dbReference type="InterPro" id="IPR025605">
    <property type="entry name" value="OST-HTH/LOTUS_dom"/>
</dbReference>
<feature type="region of interest" description="Disordered" evidence="1">
    <location>
        <begin position="70"/>
        <end position="106"/>
    </location>
</feature>
<dbReference type="OrthoDB" id="10034606at2759"/>
<dbReference type="AlphaFoldDB" id="A0A4Y2NRM6"/>
<feature type="domain" description="HTH OST-type" evidence="2">
    <location>
        <begin position="137"/>
        <end position="210"/>
    </location>
</feature>
<dbReference type="Proteomes" id="UP000499080">
    <property type="component" value="Unassembled WGS sequence"/>
</dbReference>
<feature type="region of interest" description="Disordered" evidence="1">
    <location>
        <begin position="652"/>
        <end position="775"/>
    </location>
</feature>
<gene>
    <name evidence="3" type="ORF">AVEN_213491_1</name>
</gene>
<accession>A0A4Y2NRM6</accession>
<feature type="compositionally biased region" description="Low complexity" evidence="1">
    <location>
        <begin position="425"/>
        <end position="445"/>
    </location>
</feature>
<reference evidence="3 4" key="1">
    <citation type="journal article" date="2019" name="Sci. Rep.">
        <title>Orb-weaving spider Araneus ventricosus genome elucidates the spidroin gene catalogue.</title>
        <authorList>
            <person name="Kono N."/>
            <person name="Nakamura H."/>
            <person name="Ohtoshi R."/>
            <person name="Moran D.A.P."/>
            <person name="Shinohara A."/>
            <person name="Yoshida Y."/>
            <person name="Fujiwara M."/>
            <person name="Mori M."/>
            <person name="Tomita M."/>
            <person name="Arakawa K."/>
        </authorList>
    </citation>
    <scope>NUCLEOTIDE SEQUENCE [LARGE SCALE GENOMIC DNA]</scope>
</reference>
<feature type="region of interest" description="Disordered" evidence="1">
    <location>
        <begin position="424"/>
        <end position="454"/>
    </location>
</feature>
<dbReference type="CDD" id="cd09972">
    <property type="entry name" value="LOTUS_TDRD_OSKAR"/>
    <property type="match status" value="2"/>
</dbReference>
<keyword evidence="4" id="KW-1185">Reference proteome</keyword>
<evidence type="ECO:0000259" key="2">
    <source>
        <dbReference type="PROSITE" id="PS51644"/>
    </source>
</evidence>
<dbReference type="Gene3D" id="3.30.420.610">
    <property type="entry name" value="LOTUS domain-like"/>
    <property type="match status" value="2"/>
</dbReference>
<proteinExistence type="predicted"/>
<feature type="compositionally biased region" description="Basic and acidic residues" evidence="1">
    <location>
        <begin position="727"/>
        <end position="738"/>
    </location>
</feature>
<feature type="compositionally biased region" description="Basic and acidic residues" evidence="1">
    <location>
        <begin position="657"/>
        <end position="681"/>
    </location>
</feature>
<organism evidence="3 4">
    <name type="scientific">Araneus ventricosus</name>
    <name type="common">Orbweaver spider</name>
    <name type="synonym">Epeira ventricosa</name>
    <dbReference type="NCBI Taxonomy" id="182803"/>
    <lineage>
        <taxon>Eukaryota</taxon>
        <taxon>Metazoa</taxon>
        <taxon>Ecdysozoa</taxon>
        <taxon>Arthropoda</taxon>
        <taxon>Chelicerata</taxon>
        <taxon>Arachnida</taxon>
        <taxon>Araneae</taxon>
        <taxon>Araneomorphae</taxon>
        <taxon>Entelegynae</taxon>
        <taxon>Araneoidea</taxon>
        <taxon>Araneidae</taxon>
        <taxon>Araneus</taxon>
    </lineage>
</organism>
<dbReference type="Pfam" id="PF12872">
    <property type="entry name" value="OST-HTH"/>
    <property type="match status" value="2"/>
</dbReference>
<protein>
    <recommendedName>
        <fullName evidence="2">HTH OST-type domain-containing protein</fullName>
    </recommendedName>
</protein>
<evidence type="ECO:0000256" key="1">
    <source>
        <dbReference type="SAM" id="MobiDB-lite"/>
    </source>
</evidence>
<name>A0A4Y2NRM6_ARAVE</name>
<dbReference type="EMBL" id="BGPR01009541">
    <property type="protein sequence ID" value="GBN40687.1"/>
    <property type="molecule type" value="Genomic_DNA"/>
</dbReference>
<sequence length="812" mass="90603">MDKKDIFHLYDYRQLLGTPIPFKDLGYSSLENFLRDIPDVICIKKNADGSLIAEGVADASTAHIAKLISKQKPSKKSKSGSAKPAVVTRTWGSSGKTNSHQKIKTPLKDFNSFPPSTLDRKEKNSKLMHLTPAQQELKKSVLINLRSVVQSCKDGVPLNRLQKDYRKFIGSYIPFENLGYSTLYEFIRSIPDVLNLKMDANEQFIAIGVVDEATAHLFGNPVKPKPSKPLSPPNEPSVNNRATLQISSEQKAESAFFKLPQNTMDLSDLNSVLKHAPAKKKVRKKTQPIYSVSEMLAKNKMKHASKEELVKAEPPKAAKPVISCKENSAPEDSLSKTDITSLQNQNKFAKTSNQNLSSTSAFQTANTISARGKCNKKHSSISASENSVEKERTLNSCCSSTSESNIQLVSNVLIQPERRINCIVSSKSSDQDGSSKSTYSSVGSTEDVKTSGKKNPVTLYSKKAEQRVRRKAKKIQDQIKIASLSPLVWMHFILHGPSEIETLRKKVLSFYGFPFSTDSKEWKEKISLLSQLPKEILHQCLYLLRIEYDLKDSKKSLQDKLFDFLATYTEKSETNAQETGQKDNEKELYASTLTLSSVSSDVLSKCSYYADTETSDAVLSDKKCVATKTKHKIVSDSDSDFMELPLDGQNLLRKSSHRPEEAKKPVQVEQPNDKRNFHVENSEGIQSGKNCETKHSASTKSALQKPSATEKITSVVQNQQPLGKNSVEQKAEAEECSKTETSSLVSSKSAKRNRRRKRKKSENAQKSIGLSVTKPVKGRMPWWQVQQMIKLKKKKREKKLLLSSAVEAKIAT</sequence>
<dbReference type="PROSITE" id="PS51644">
    <property type="entry name" value="HTH_OST"/>
    <property type="match status" value="1"/>
</dbReference>
<comment type="caution">
    <text evidence="3">The sequence shown here is derived from an EMBL/GenBank/DDBJ whole genome shotgun (WGS) entry which is preliminary data.</text>
</comment>